<feature type="compositionally biased region" description="Polar residues" evidence="5">
    <location>
        <begin position="589"/>
        <end position="598"/>
    </location>
</feature>
<evidence type="ECO:0000313" key="7">
    <source>
        <dbReference type="EMBL" id="GAQ82748.1"/>
    </source>
</evidence>
<dbReference type="PANTHER" id="PTHR43187">
    <property type="entry name" value="GLUTAMINE AMIDOTRANSFERASE DUG3-RELATED"/>
    <property type="match status" value="1"/>
</dbReference>
<keyword evidence="8" id="KW-1185">Reference proteome</keyword>
<dbReference type="GO" id="GO:0005737">
    <property type="term" value="C:cytoplasm"/>
    <property type="evidence" value="ECO:0000318"/>
    <property type="project" value="GO_Central"/>
</dbReference>
<dbReference type="InterPro" id="IPR015943">
    <property type="entry name" value="WD40/YVTN_repeat-like_dom_sf"/>
</dbReference>
<feature type="repeat" description="WD" evidence="4">
    <location>
        <begin position="517"/>
        <end position="556"/>
    </location>
</feature>
<dbReference type="PROSITE" id="PS00678">
    <property type="entry name" value="WD_REPEATS_1"/>
    <property type="match status" value="2"/>
</dbReference>
<keyword evidence="3" id="KW-0315">Glutamine amidotransferase</keyword>
<dbReference type="PANTHER" id="PTHR43187:SF1">
    <property type="entry name" value="GLUTAMINE AMIDOTRANSFERASE DUG3-RELATED"/>
    <property type="match status" value="1"/>
</dbReference>
<proteinExistence type="predicted"/>
<dbReference type="InterPro" id="IPR052373">
    <property type="entry name" value="Gamma-glu_amide_hydrolase"/>
</dbReference>
<dbReference type="PROSITE" id="PS50082">
    <property type="entry name" value="WD_REPEATS_2"/>
    <property type="match status" value="2"/>
</dbReference>
<dbReference type="PROSITE" id="PS51278">
    <property type="entry name" value="GATASE_TYPE_2"/>
    <property type="match status" value="1"/>
</dbReference>
<dbReference type="GO" id="GO:0006751">
    <property type="term" value="P:glutathione catabolic process"/>
    <property type="evidence" value="ECO:0000318"/>
    <property type="project" value="GO_Central"/>
</dbReference>
<gene>
    <name evidence="7" type="ORF">KFL_001220160</name>
</gene>
<dbReference type="InterPro" id="IPR001680">
    <property type="entry name" value="WD40_rpt"/>
</dbReference>
<dbReference type="InterPro" id="IPR026869">
    <property type="entry name" value="EgtC-like"/>
</dbReference>
<dbReference type="Pfam" id="PF00400">
    <property type="entry name" value="WD40"/>
    <property type="match status" value="3"/>
</dbReference>
<dbReference type="GO" id="GO:0061672">
    <property type="term" value="C:glutathione hydrolase complex"/>
    <property type="evidence" value="ECO:0000318"/>
    <property type="project" value="GO_Central"/>
</dbReference>
<accession>A0A1Y1I3S6</accession>
<evidence type="ECO:0000256" key="3">
    <source>
        <dbReference type="ARBA" id="ARBA00022962"/>
    </source>
</evidence>
<evidence type="ECO:0000256" key="5">
    <source>
        <dbReference type="SAM" id="MobiDB-lite"/>
    </source>
</evidence>
<dbReference type="InterPro" id="IPR029055">
    <property type="entry name" value="Ntn_hydrolases_N"/>
</dbReference>
<evidence type="ECO:0000313" key="8">
    <source>
        <dbReference type="Proteomes" id="UP000054558"/>
    </source>
</evidence>
<dbReference type="SUPFAM" id="SSF50998">
    <property type="entry name" value="Quinoprotein alcohol dehydrogenase-like"/>
    <property type="match status" value="1"/>
</dbReference>
<dbReference type="InterPro" id="IPR017932">
    <property type="entry name" value="GATase_2_dom"/>
</dbReference>
<reference evidence="7 8" key="1">
    <citation type="journal article" date="2014" name="Nat. Commun.">
        <title>Klebsormidium flaccidum genome reveals primary factors for plant terrestrial adaptation.</title>
        <authorList>
            <person name="Hori K."/>
            <person name="Maruyama F."/>
            <person name="Fujisawa T."/>
            <person name="Togashi T."/>
            <person name="Yamamoto N."/>
            <person name="Seo M."/>
            <person name="Sato S."/>
            <person name="Yamada T."/>
            <person name="Mori H."/>
            <person name="Tajima N."/>
            <person name="Moriyama T."/>
            <person name="Ikeuchi M."/>
            <person name="Watanabe M."/>
            <person name="Wada H."/>
            <person name="Kobayashi K."/>
            <person name="Saito M."/>
            <person name="Masuda T."/>
            <person name="Sasaki-Sekimoto Y."/>
            <person name="Mashiguchi K."/>
            <person name="Awai K."/>
            <person name="Shimojima M."/>
            <person name="Masuda S."/>
            <person name="Iwai M."/>
            <person name="Nobusawa T."/>
            <person name="Narise T."/>
            <person name="Kondo S."/>
            <person name="Saito H."/>
            <person name="Sato R."/>
            <person name="Murakawa M."/>
            <person name="Ihara Y."/>
            <person name="Oshima-Yamada Y."/>
            <person name="Ohtaka K."/>
            <person name="Satoh M."/>
            <person name="Sonobe K."/>
            <person name="Ishii M."/>
            <person name="Ohtani R."/>
            <person name="Kanamori-Sato M."/>
            <person name="Honoki R."/>
            <person name="Miyazaki D."/>
            <person name="Mochizuki H."/>
            <person name="Umetsu J."/>
            <person name="Higashi K."/>
            <person name="Shibata D."/>
            <person name="Kamiya Y."/>
            <person name="Sato N."/>
            <person name="Nakamura Y."/>
            <person name="Tabata S."/>
            <person name="Ida S."/>
            <person name="Kurokawa K."/>
            <person name="Ohta H."/>
        </authorList>
    </citation>
    <scope>NUCLEOTIDE SEQUENCE [LARGE SCALE GENOMIC DNA]</scope>
    <source>
        <strain evidence="7 8">NIES-2285</strain>
    </source>
</reference>
<name>A0A1Y1I3S6_KLENI</name>
<dbReference type="EMBL" id="DF237071">
    <property type="protein sequence ID" value="GAQ82748.1"/>
    <property type="molecule type" value="Genomic_DNA"/>
</dbReference>
<dbReference type="CDD" id="cd01908">
    <property type="entry name" value="YafJ"/>
    <property type="match status" value="1"/>
</dbReference>
<keyword evidence="2" id="KW-0677">Repeat</keyword>
<dbReference type="AlphaFoldDB" id="A0A1Y1I3S6"/>
<feature type="repeat" description="WD" evidence="4">
    <location>
        <begin position="613"/>
        <end position="635"/>
    </location>
</feature>
<dbReference type="OrthoDB" id="7832001at2759"/>
<organism evidence="7 8">
    <name type="scientific">Klebsormidium nitens</name>
    <name type="common">Green alga</name>
    <name type="synonym">Ulothrix nitens</name>
    <dbReference type="NCBI Taxonomy" id="105231"/>
    <lineage>
        <taxon>Eukaryota</taxon>
        <taxon>Viridiplantae</taxon>
        <taxon>Streptophyta</taxon>
        <taxon>Klebsormidiophyceae</taxon>
        <taxon>Klebsormidiales</taxon>
        <taxon>Klebsormidiaceae</taxon>
        <taxon>Klebsormidium</taxon>
    </lineage>
</organism>
<feature type="domain" description="Glutamine amidotransferase type-2" evidence="6">
    <location>
        <begin position="2"/>
        <end position="293"/>
    </location>
</feature>
<evidence type="ECO:0000256" key="1">
    <source>
        <dbReference type="ARBA" id="ARBA00022574"/>
    </source>
</evidence>
<dbReference type="Proteomes" id="UP000054558">
    <property type="component" value="Unassembled WGS sequence"/>
</dbReference>
<dbReference type="Pfam" id="PF13230">
    <property type="entry name" value="GATase_4"/>
    <property type="match status" value="1"/>
</dbReference>
<dbReference type="InterPro" id="IPR019775">
    <property type="entry name" value="WD40_repeat_CS"/>
</dbReference>
<dbReference type="GO" id="GO:0008242">
    <property type="term" value="F:omega peptidase activity"/>
    <property type="evidence" value="ECO:0000318"/>
    <property type="project" value="GO_Central"/>
</dbReference>
<dbReference type="InterPro" id="IPR011047">
    <property type="entry name" value="Quinoprotein_ADH-like_sf"/>
</dbReference>
<keyword evidence="1 4" id="KW-0853">WD repeat</keyword>
<dbReference type="Gene3D" id="3.60.20.10">
    <property type="entry name" value="Glutamine Phosphoribosylpyrophosphate, subunit 1, domain 1"/>
    <property type="match status" value="1"/>
</dbReference>
<evidence type="ECO:0000256" key="4">
    <source>
        <dbReference type="PROSITE-ProRule" id="PRU00221"/>
    </source>
</evidence>
<dbReference type="STRING" id="105231.A0A1Y1I3S6"/>
<evidence type="ECO:0000259" key="6">
    <source>
        <dbReference type="PROSITE" id="PS51278"/>
    </source>
</evidence>
<dbReference type="SUPFAM" id="SSF56235">
    <property type="entry name" value="N-terminal nucleophile aminohydrolases (Ntn hydrolases)"/>
    <property type="match status" value="1"/>
</dbReference>
<feature type="region of interest" description="Disordered" evidence="5">
    <location>
        <begin position="571"/>
        <end position="610"/>
    </location>
</feature>
<evidence type="ECO:0000256" key="2">
    <source>
        <dbReference type="ARBA" id="ARBA00022737"/>
    </source>
</evidence>
<sequence length="711" mass="76208">MCRLMVYLGDPIVVADLVTRPSHSVMKQSFAARERLTGGPGYIPLSINADGCGIGWYAREVERKDGDVTPGIYTSISPAWNDVNLERITPKIVSPLIFAHVRAAMVGTPVVQMKCHPFSIGRYMWMHNGEIGGFSALRLPLLNALRPEVAQKCPCFESDTAVAFAVFLNQLDDPMVQLAPTALAPLMAATIATIRHVAVQNGRGDETSMLNFVVSDGRTVVAARYTNATDEPASLHYATGSAFRRKKEASADFRLEYHDKRSRLGLVASEPLTDEVADWAQVPPNHMVVLMHSEGSFVDTLVLPIDCESPEVQDHVTRCFRALDQSIADNAPQALQQAPGGIPRALKRPSFATGEDVPVATAPETIFEETGQSVLSVAADGTRVFSGSPAGTIHVFDLQTGKLLHTLDDHSHAVFSLAVADGRLFSSSMRVVNEWDLTSPDGAARARPRLLSTRHHSDGDVLALAAAKGVVIGGPRDVSIHVEKACADGVTQNSEATVGEQKGELVRARALLTDALTGGHVSTVYAVVVRGRWLFSAAGDAAVKIWDLDAGKHKASLYGHAGAVMALADVQKQPSSGPDADAQKERSNGSDAATSPSDGQEERSDAPDGGFWLLSGGRDNSVRVWDTDTRECVRVLKGHADDVLALCGGFGGRFYSASADGTIRAWSTATWSCTQIFHHEDTVPLAIWPTERGVGSGAADGKVRSWLVDRK</sequence>
<protein>
    <recommendedName>
        <fullName evidence="6">Glutamine amidotransferase type-2 domain-containing protein</fullName>
    </recommendedName>
</protein>
<dbReference type="InterPro" id="IPR020472">
    <property type="entry name" value="WD40_PAC1"/>
</dbReference>
<dbReference type="Gene3D" id="2.130.10.10">
    <property type="entry name" value="YVTN repeat-like/Quinoprotein amine dehydrogenase"/>
    <property type="match status" value="3"/>
</dbReference>
<dbReference type="PRINTS" id="PR00320">
    <property type="entry name" value="GPROTEINBRPT"/>
</dbReference>
<dbReference type="SMART" id="SM00320">
    <property type="entry name" value="WD40"/>
    <property type="match status" value="6"/>
</dbReference>